<gene>
    <name evidence="3" type="ORF">RB636_07620</name>
</gene>
<accession>A0ABU7WNI0</accession>
<dbReference type="PANTHER" id="PTHR43143">
    <property type="entry name" value="METALLOPHOSPHOESTERASE, CALCINEURIN SUPERFAMILY"/>
    <property type="match status" value="1"/>
</dbReference>
<dbReference type="Proteomes" id="UP001348265">
    <property type="component" value="Unassembled WGS sequence"/>
</dbReference>
<dbReference type="InterPro" id="IPR006311">
    <property type="entry name" value="TAT_signal"/>
</dbReference>
<dbReference type="RefSeq" id="WP_331785827.1">
    <property type="nucleotide sequence ID" value="NZ_JAVFKM010000003.1"/>
</dbReference>
<dbReference type="InterPro" id="IPR051918">
    <property type="entry name" value="STPP_CPPED1"/>
</dbReference>
<comment type="caution">
    <text evidence="3">The sequence shown here is derived from an EMBL/GenBank/DDBJ whole genome shotgun (WGS) entry which is preliminary data.</text>
</comment>
<evidence type="ECO:0000256" key="2">
    <source>
        <dbReference type="SAM" id="Phobius"/>
    </source>
</evidence>
<dbReference type="InterPro" id="IPR029052">
    <property type="entry name" value="Metallo-depent_PP-like"/>
</dbReference>
<dbReference type="EMBL" id="JAVFKM010000003">
    <property type="protein sequence ID" value="MEF3113070.1"/>
    <property type="molecule type" value="Genomic_DNA"/>
</dbReference>
<evidence type="ECO:0000256" key="1">
    <source>
        <dbReference type="SAM" id="MobiDB-lite"/>
    </source>
</evidence>
<reference evidence="3 4" key="1">
    <citation type="submission" date="2023-08" db="EMBL/GenBank/DDBJ databases">
        <authorList>
            <person name="Sharma P."/>
            <person name="Verma V."/>
            <person name="Mohan M.K."/>
            <person name="Dubey A.K."/>
        </authorList>
    </citation>
    <scope>NUCLEOTIDE SEQUENCE [LARGE SCALE GENOMIC DNA]</scope>
    <source>
        <strain evidence="3 4">ADP4</strain>
    </source>
</reference>
<keyword evidence="4" id="KW-1185">Reference proteome</keyword>
<dbReference type="SUPFAM" id="SSF56300">
    <property type="entry name" value="Metallo-dependent phosphatases"/>
    <property type="match status" value="1"/>
</dbReference>
<evidence type="ECO:0000313" key="4">
    <source>
        <dbReference type="Proteomes" id="UP001348265"/>
    </source>
</evidence>
<dbReference type="PROSITE" id="PS51318">
    <property type="entry name" value="TAT"/>
    <property type="match status" value="1"/>
</dbReference>
<proteinExistence type="predicted"/>
<keyword evidence="2" id="KW-0812">Transmembrane</keyword>
<dbReference type="InterPro" id="IPR022506">
    <property type="entry name" value="Metallophosphoesterase_PPA1498"/>
</dbReference>
<feature type="transmembrane region" description="Helical" evidence="2">
    <location>
        <begin position="21"/>
        <end position="41"/>
    </location>
</feature>
<protein>
    <submittedName>
        <fullName evidence="3">TIGR03767 family metallophosphoesterase</fullName>
    </submittedName>
</protein>
<evidence type="ECO:0000313" key="3">
    <source>
        <dbReference type="EMBL" id="MEF3113070.1"/>
    </source>
</evidence>
<keyword evidence="2" id="KW-0472">Membrane</keyword>
<dbReference type="PANTHER" id="PTHR43143:SF1">
    <property type="entry name" value="SERINE_THREONINE-PROTEIN PHOSPHATASE CPPED1"/>
    <property type="match status" value="1"/>
</dbReference>
<organism evidence="3 4">
    <name type="scientific">Streptomyces chrestomyceticus</name>
    <dbReference type="NCBI Taxonomy" id="68185"/>
    <lineage>
        <taxon>Bacteria</taxon>
        <taxon>Bacillati</taxon>
        <taxon>Actinomycetota</taxon>
        <taxon>Actinomycetes</taxon>
        <taxon>Kitasatosporales</taxon>
        <taxon>Streptomycetaceae</taxon>
        <taxon>Streptomyces</taxon>
    </lineage>
</organism>
<name>A0ABU7WNI0_9ACTN</name>
<dbReference type="NCBIfam" id="TIGR03767">
    <property type="entry name" value="P_acnes_RR"/>
    <property type="match status" value="1"/>
</dbReference>
<keyword evidence="2" id="KW-1133">Transmembrane helix</keyword>
<feature type="region of interest" description="Disordered" evidence="1">
    <location>
        <begin position="450"/>
        <end position="470"/>
    </location>
</feature>
<sequence>MSRTRSAAQTVPAAPTVDRRAFLAATGAVGAATAFALAYGAGAARLSAGPDTATAAPAAPLIAPEPVVAPPVPRVPYTEGTTLASVATPGGAAAGYRRLAEGPGWDRVVRRDLAATRPGRADRRTVLAAFVQLTDLHVVDVQHPLRYEYLRVRSAGAWRPQEALSVAGAVSLVERVNSLPGGPATGAPLSFAMTTGDNTDNNSSIELDWYLTALSGGRITPNSGDPRHYEGVQNSGHPLYWQPDSALRDADKLRGFPAVPGFLEAATRTVTSPGLHLPWYSTVGNHDSLPAGCCAPDDPFLAEVATGGRKLELLPADEAIRAYLAVRHGSGPARREFADLLKAHGKRARSVTPDERRVPFTRPAYLRAHLDPRHTGPGPHGHGYTADDLDADRLYYTFRIAEDVVGISLDTTDPGGHHTGSVGSGQLRWLDRTLRAHAYEHVLVFSHHTSTSMDNTLPDPSRPAERRHGGPELVGLLSRHRNVLAWINGHSHRNLITPHGTFWEVTTASHIDFPQLARVVEVTDNRDGTLSLFTTLVESHAPHRTDFGDLSQRGLAALYRELSCNAPGARSDLAGGPGDRNTELLLRRR</sequence>
<dbReference type="InterPro" id="IPR042281">
    <property type="entry name" value="GpdQ_beta-strand"/>
</dbReference>
<dbReference type="Gene3D" id="3.30.750.180">
    <property type="entry name" value="GpdQ, beta-strand dimerisation domain"/>
    <property type="match status" value="1"/>
</dbReference>